<keyword evidence="2 5" id="KW-0645">Protease</keyword>
<keyword evidence="3 5" id="KW-0378">Hydrolase</keyword>
<dbReference type="Gene3D" id="3.40.50.200">
    <property type="entry name" value="Peptidase S8/S53 domain"/>
    <property type="match status" value="1"/>
</dbReference>
<evidence type="ECO:0000256" key="3">
    <source>
        <dbReference type="ARBA" id="ARBA00022801"/>
    </source>
</evidence>
<dbReference type="InterPro" id="IPR017315">
    <property type="entry name" value="Pep_S8A_subtilisin_pbac-2"/>
</dbReference>
<comment type="similarity">
    <text evidence="1 5 6">Belongs to the peptidase S8 family.</text>
</comment>
<feature type="active site" description="Charge relay system" evidence="5">
    <location>
        <position position="162"/>
    </location>
</feature>
<evidence type="ECO:0000256" key="7">
    <source>
        <dbReference type="SAM" id="SignalP"/>
    </source>
</evidence>
<dbReference type="Pfam" id="PF00082">
    <property type="entry name" value="Peptidase_S8"/>
    <property type="match status" value="1"/>
</dbReference>
<feature type="domain" description="Peptidase S8/S53" evidence="8">
    <location>
        <begin position="153"/>
        <end position="399"/>
    </location>
</feature>
<dbReference type="InterPro" id="IPR015500">
    <property type="entry name" value="Peptidase_S8_subtilisin-rel"/>
</dbReference>
<accession>A0A418XH56</accession>
<feature type="chain" id="PRO_5019254014" evidence="7">
    <location>
        <begin position="40"/>
        <end position="608"/>
    </location>
</feature>
<dbReference type="Proteomes" id="UP000284006">
    <property type="component" value="Unassembled WGS sequence"/>
</dbReference>
<dbReference type="PROSITE" id="PS00137">
    <property type="entry name" value="SUBTILASE_HIS"/>
    <property type="match status" value="1"/>
</dbReference>
<dbReference type="InterPro" id="IPR023828">
    <property type="entry name" value="Peptidase_S8_Ser-AS"/>
</dbReference>
<evidence type="ECO:0000256" key="1">
    <source>
        <dbReference type="ARBA" id="ARBA00011073"/>
    </source>
</evidence>
<dbReference type="OrthoDB" id="9790784at2"/>
<evidence type="ECO:0000259" key="9">
    <source>
        <dbReference type="Pfam" id="PF22148"/>
    </source>
</evidence>
<keyword evidence="4 5" id="KW-0720">Serine protease</keyword>
<dbReference type="PRINTS" id="PR00723">
    <property type="entry name" value="SUBTILISIN"/>
</dbReference>
<evidence type="ECO:0000313" key="11">
    <source>
        <dbReference type="Proteomes" id="UP000284006"/>
    </source>
</evidence>
<comment type="caution">
    <text evidence="10">The sequence shown here is derived from an EMBL/GenBank/DDBJ whole genome shotgun (WGS) entry which is preliminary data.</text>
</comment>
<dbReference type="InterPro" id="IPR000209">
    <property type="entry name" value="Peptidase_S8/S53_dom"/>
</dbReference>
<evidence type="ECO:0000256" key="4">
    <source>
        <dbReference type="ARBA" id="ARBA00022825"/>
    </source>
</evidence>
<evidence type="ECO:0000313" key="10">
    <source>
        <dbReference type="EMBL" id="RJG11802.1"/>
    </source>
</evidence>
<sequence length="608" mass="61373">MKFATASLTSVNRTGALKLPLGAAMAAAAMAALAPSAQASRFDGAATAEFASGRILVEPREGLSGDDFDKIMKRHGGRGRGRKMGQSNLHVVDVAGGQSDEAVIEKLKRDPNLKYAERDRKVKITAAVNDPYMGSAWHLTKVGAPAAWDSTMGAGVTIAILDSGVDGAHPDLAASMVPGVNAYNNNTDTSDVCGHGTAVAGAAAAVINNGVGVAGVAGKSKIMPIRVAFVDADNECYTYFSTVASGLTWAADHGARIANVSFSGVAGSATVQSAAQYMKNKGGLVFVSAGNAGVDEGYAPTTTLVAVAATDSSDNKASWSSFGNFISLSAPGTNIWSTNKGGAYGTWNGTSFASPLAAGVGALLMSARPDLNAAQIEQILFNTALDRGAAGRDPLFGHGRVDAARALQAAVVNVPAPDTYAPAAAITAPLANSSVSGLAAVNVNASDNVGVARVELKVNGTVVAVDSSGPFGFSWNSAGVANGMNTLIATAFDAAGNSMASAPVSVNVANATTPIVRDTTPPVVKILNPVAGRVSGTVTVKVSATDNSGAADIKHTLYIDNVVVAQGSGGSLAYTWRIRKAAAGVHNVAAVARDAAGNISSAWVQVTK</sequence>
<dbReference type="AlphaFoldDB" id="A0A418XH56"/>
<dbReference type="Gene3D" id="2.60.40.10">
    <property type="entry name" value="Immunoglobulins"/>
    <property type="match status" value="2"/>
</dbReference>
<evidence type="ECO:0000259" key="8">
    <source>
        <dbReference type="Pfam" id="PF00082"/>
    </source>
</evidence>
<protein>
    <submittedName>
        <fullName evidence="10">Peptidase S8</fullName>
    </submittedName>
</protein>
<name>A0A418XH56_9BURK</name>
<dbReference type="PROSITE" id="PS00136">
    <property type="entry name" value="SUBTILASE_ASP"/>
    <property type="match status" value="1"/>
</dbReference>
<feature type="active site" description="Charge relay system" evidence="5">
    <location>
        <position position="195"/>
    </location>
</feature>
<dbReference type="PANTHER" id="PTHR43806:SF11">
    <property type="entry name" value="CEREVISIN-RELATED"/>
    <property type="match status" value="1"/>
</dbReference>
<dbReference type="InterPro" id="IPR050131">
    <property type="entry name" value="Peptidase_S8_subtilisin-like"/>
</dbReference>
<dbReference type="InterPro" id="IPR054399">
    <property type="entry name" value="Fervidolysin-like_N_prodom"/>
</dbReference>
<dbReference type="InterPro" id="IPR023827">
    <property type="entry name" value="Peptidase_S8_Asp-AS"/>
</dbReference>
<dbReference type="SUPFAM" id="SSF52743">
    <property type="entry name" value="Subtilisin-like"/>
    <property type="match status" value="1"/>
</dbReference>
<dbReference type="Pfam" id="PF22148">
    <property type="entry name" value="Fervidolysin_NPro-like"/>
    <property type="match status" value="1"/>
</dbReference>
<dbReference type="InterPro" id="IPR006311">
    <property type="entry name" value="TAT_signal"/>
</dbReference>
<evidence type="ECO:0000256" key="2">
    <source>
        <dbReference type="ARBA" id="ARBA00022670"/>
    </source>
</evidence>
<feature type="domain" description="Fervidolysin-like N-terminal prodomain" evidence="9">
    <location>
        <begin position="38"/>
        <end position="117"/>
    </location>
</feature>
<dbReference type="PROSITE" id="PS51318">
    <property type="entry name" value="TAT"/>
    <property type="match status" value="1"/>
</dbReference>
<dbReference type="Pfam" id="PF17957">
    <property type="entry name" value="Big_7"/>
    <property type="match status" value="2"/>
</dbReference>
<dbReference type="RefSeq" id="WP_119812077.1">
    <property type="nucleotide sequence ID" value="NZ_QYUP01000135.1"/>
</dbReference>
<feature type="signal peptide" evidence="7">
    <location>
        <begin position="1"/>
        <end position="39"/>
    </location>
</feature>
<evidence type="ECO:0000256" key="6">
    <source>
        <dbReference type="RuleBase" id="RU003355"/>
    </source>
</evidence>
<dbReference type="InterPro" id="IPR013783">
    <property type="entry name" value="Ig-like_fold"/>
</dbReference>
<dbReference type="PROSITE" id="PS51892">
    <property type="entry name" value="SUBTILASE"/>
    <property type="match status" value="1"/>
</dbReference>
<dbReference type="PROSITE" id="PS00138">
    <property type="entry name" value="SUBTILASE_SER"/>
    <property type="match status" value="1"/>
</dbReference>
<keyword evidence="7" id="KW-0732">Signal</keyword>
<keyword evidence="11" id="KW-1185">Reference proteome</keyword>
<evidence type="ECO:0000256" key="5">
    <source>
        <dbReference type="PROSITE-ProRule" id="PRU01240"/>
    </source>
</evidence>
<dbReference type="InterPro" id="IPR036852">
    <property type="entry name" value="Peptidase_S8/S53_dom_sf"/>
</dbReference>
<proteinExistence type="inferred from homology"/>
<dbReference type="GO" id="GO:0004252">
    <property type="term" value="F:serine-type endopeptidase activity"/>
    <property type="evidence" value="ECO:0007669"/>
    <property type="project" value="UniProtKB-UniRule"/>
</dbReference>
<dbReference type="EMBL" id="QYUP01000135">
    <property type="protein sequence ID" value="RJG11802.1"/>
    <property type="molecule type" value="Genomic_DNA"/>
</dbReference>
<dbReference type="InterPro" id="IPR022398">
    <property type="entry name" value="Peptidase_S8_His-AS"/>
</dbReference>
<gene>
    <name evidence="10" type="ORF">D3872_17850</name>
</gene>
<dbReference type="GO" id="GO:0006508">
    <property type="term" value="P:proteolysis"/>
    <property type="evidence" value="ECO:0007669"/>
    <property type="project" value="UniProtKB-KW"/>
</dbReference>
<feature type="active site" description="Charge relay system" evidence="5">
    <location>
        <position position="351"/>
    </location>
</feature>
<dbReference type="PANTHER" id="PTHR43806">
    <property type="entry name" value="PEPTIDASE S8"/>
    <property type="match status" value="1"/>
</dbReference>
<reference evidence="10 11" key="1">
    <citation type="submission" date="2018-09" db="EMBL/GenBank/DDBJ databases">
        <authorList>
            <person name="Zhu H."/>
        </authorList>
    </citation>
    <scope>NUCLEOTIDE SEQUENCE [LARGE SCALE GENOMIC DNA]</scope>
    <source>
        <strain evidence="10 11">K1S02-61</strain>
    </source>
</reference>
<organism evidence="10 11">
    <name type="scientific">Massilia cavernae</name>
    <dbReference type="NCBI Taxonomy" id="2320864"/>
    <lineage>
        <taxon>Bacteria</taxon>
        <taxon>Pseudomonadati</taxon>
        <taxon>Pseudomonadota</taxon>
        <taxon>Betaproteobacteria</taxon>
        <taxon>Burkholderiales</taxon>
        <taxon>Oxalobacteraceae</taxon>
        <taxon>Telluria group</taxon>
        <taxon>Massilia</taxon>
    </lineage>
</organism>
<dbReference type="PIRSF" id="PIRSF037901">
    <property type="entry name" value="Subtilisin_rel_Nmul_A1891"/>
    <property type="match status" value="1"/>
</dbReference>